<evidence type="ECO:0000313" key="2">
    <source>
        <dbReference type="EnsemblPlants" id="LPERR03G02110.1"/>
    </source>
</evidence>
<dbReference type="AlphaFoldDB" id="A0A0D9VP23"/>
<protein>
    <recommendedName>
        <fullName evidence="4">DUF3598 domain-containing protein</fullName>
    </recommendedName>
</protein>
<keyword evidence="3" id="KW-1185">Reference proteome</keyword>
<dbReference type="STRING" id="77586.A0A0D9VP23"/>
<reference evidence="2 3" key="1">
    <citation type="submission" date="2012-08" db="EMBL/GenBank/DDBJ databases">
        <title>Oryza genome evolution.</title>
        <authorList>
            <person name="Wing R.A."/>
        </authorList>
    </citation>
    <scope>NUCLEOTIDE SEQUENCE</scope>
</reference>
<evidence type="ECO:0008006" key="4">
    <source>
        <dbReference type="Google" id="ProtNLM"/>
    </source>
</evidence>
<dbReference type="Gramene" id="LPERR03G02110.1">
    <property type="protein sequence ID" value="LPERR03G02110.1"/>
    <property type="gene ID" value="LPERR03G02110"/>
</dbReference>
<sequence length="365" mass="39464">MHLLSTQRLLPTIHPIRRATHRAILTFKSPPPQPHALGGLGHNNNFTNPRAGAATSSPTTVATAAPTAQGPDSWEEFAARVSGEWDGYGAEFTSVGEPVELPENVVPEAYREWGVAVHDWQTQCPTLADPSSPCDLHYRLVRLLPTVGCEADAATVHTSHQRHASSASAFAYGGSSSYVAAWPRGPAPVVEVEHCVVRPGDGDRVRVRLVQTVALGKEARLRGVKVFSEQWYGEYRNGEQLGGCAVREAAFAAGERLSVSEVVGEWRRDAASAARFSGELDPETGKFVGLTTEEPGERLIRDEDDGIVTLPKQLWSLFKENGDDEFVCEVGWVLGDGSALTSRCVLSRDGDEIIVAQESRVSEGT</sequence>
<organism evidence="2 3">
    <name type="scientific">Leersia perrieri</name>
    <dbReference type="NCBI Taxonomy" id="77586"/>
    <lineage>
        <taxon>Eukaryota</taxon>
        <taxon>Viridiplantae</taxon>
        <taxon>Streptophyta</taxon>
        <taxon>Embryophyta</taxon>
        <taxon>Tracheophyta</taxon>
        <taxon>Spermatophyta</taxon>
        <taxon>Magnoliopsida</taxon>
        <taxon>Liliopsida</taxon>
        <taxon>Poales</taxon>
        <taxon>Poaceae</taxon>
        <taxon>BOP clade</taxon>
        <taxon>Oryzoideae</taxon>
        <taxon>Oryzeae</taxon>
        <taxon>Oryzinae</taxon>
        <taxon>Leersia</taxon>
    </lineage>
</organism>
<dbReference type="HOGENOM" id="CLU_056085_2_0_1"/>
<feature type="region of interest" description="Disordered" evidence="1">
    <location>
        <begin position="29"/>
        <end position="57"/>
    </location>
</feature>
<dbReference type="eggNOG" id="KOG2275">
    <property type="taxonomic scope" value="Eukaryota"/>
</dbReference>
<dbReference type="Proteomes" id="UP000032180">
    <property type="component" value="Chromosome 3"/>
</dbReference>
<accession>A0A0D9VP23</accession>
<reference evidence="3" key="2">
    <citation type="submission" date="2013-12" db="EMBL/GenBank/DDBJ databases">
        <authorList>
            <person name="Yu Y."/>
            <person name="Lee S."/>
            <person name="de Baynast K."/>
            <person name="Wissotski M."/>
            <person name="Liu L."/>
            <person name="Talag J."/>
            <person name="Goicoechea J."/>
            <person name="Angelova A."/>
            <person name="Jetty R."/>
            <person name="Kudrna D."/>
            <person name="Golser W."/>
            <person name="Rivera L."/>
            <person name="Zhang J."/>
            <person name="Wing R."/>
        </authorList>
    </citation>
    <scope>NUCLEOTIDE SEQUENCE</scope>
</reference>
<evidence type="ECO:0000256" key="1">
    <source>
        <dbReference type="SAM" id="MobiDB-lite"/>
    </source>
</evidence>
<evidence type="ECO:0000313" key="3">
    <source>
        <dbReference type="Proteomes" id="UP000032180"/>
    </source>
</evidence>
<name>A0A0D9VP23_9ORYZ</name>
<reference evidence="2" key="3">
    <citation type="submission" date="2015-04" db="UniProtKB">
        <authorList>
            <consortium name="EnsemblPlants"/>
        </authorList>
    </citation>
    <scope>IDENTIFICATION</scope>
</reference>
<proteinExistence type="predicted"/>
<dbReference type="EnsemblPlants" id="LPERR03G02110.1">
    <property type="protein sequence ID" value="LPERR03G02110.1"/>
    <property type="gene ID" value="LPERR03G02110"/>
</dbReference>